<sequence length="228" mass="25586">MRAIVLLFLFFASTDVFSRQQTGERELHFTSSLSEAGEAFADSKRLLEKVCYQYGLVCSLAAYPSGRAIKMLQDGETAGELPRFEEFQNMAPTAVRVPAALGQLSFSVLTHDKAFIVKTMNDLSGHKVFYVRGNAAIALHKDAGQMIAVNSEQDCASMVLRKLGDACIITRSMARKILEASHQAADTYFLQDLFSKPVYIYLSPRYKYLQEPFDQILRHVRAEEKIAQ</sequence>
<dbReference type="SUPFAM" id="SSF53850">
    <property type="entry name" value="Periplasmic binding protein-like II"/>
    <property type="match status" value="1"/>
</dbReference>
<accession>A0ABR6ZSK0</accession>
<keyword evidence="2" id="KW-1185">Reference proteome</keyword>
<protein>
    <submittedName>
        <fullName evidence="1">Transporter substrate-binding domain-containing protein</fullName>
    </submittedName>
</protein>
<comment type="caution">
    <text evidence="1">The sequence shown here is derived from an EMBL/GenBank/DDBJ whole genome shotgun (WGS) entry which is preliminary data.</text>
</comment>
<dbReference type="Proteomes" id="UP000650424">
    <property type="component" value="Unassembled WGS sequence"/>
</dbReference>
<dbReference type="EMBL" id="JACOGF010000007">
    <property type="protein sequence ID" value="MBC3918850.1"/>
    <property type="molecule type" value="Genomic_DNA"/>
</dbReference>
<dbReference type="Gene3D" id="3.40.190.10">
    <property type="entry name" value="Periplasmic binding protein-like II"/>
    <property type="match status" value="2"/>
</dbReference>
<gene>
    <name evidence="1" type="ORF">H8L32_15265</name>
</gene>
<evidence type="ECO:0000313" key="2">
    <source>
        <dbReference type="Proteomes" id="UP000650424"/>
    </source>
</evidence>
<dbReference type="RefSeq" id="WP_186948107.1">
    <property type="nucleotide sequence ID" value="NZ_JACOGF010000007.1"/>
</dbReference>
<name>A0ABR6ZSK0_9BURK</name>
<reference evidence="1 2" key="1">
    <citation type="submission" date="2020-08" db="EMBL/GenBank/DDBJ databases">
        <title>Novel species isolated from subtropical streams in China.</title>
        <authorList>
            <person name="Lu H."/>
        </authorList>
    </citation>
    <scope>NUCLEOTIDE SEQUENCE [LARGE SCALE GENOMIC DNA]</scope>
    <source>
        <strain evidence="1 2">CY18W</strain>
    </source>
</reference>
<evidence type="ECO:0000313" key="1">
    <source>
        <dbReference type="EMBL" id="MBC3918850.1"/>
    </source>
</evidence>
<proteinExistence type="predicted"/>
<organism evidence="1 2">
    <name type="scientific">Undibacterium hunanense</name>
    <dbReference type="NCBI Taxonomy" id="2762292"/>
    <lineage>
        <taxon>Bacteria</taxon>
        <taxon>Pseudomonadati</taxon>
        <taxon>Pseudomonadota</taxon>
        <taxon>Betaproteobacteria</taxon>
        <taxon>Burkholderiales</taxon>
        <taxon>Oxalobacteraceae</taxon>
        <taxon>Undibacterium</taxon>
    </lineage>
</organism>